<feature type="transmembrane region" description="Helical" evidence="1">
    <location>
        <begin position="48"/>
        <end position="72"/>
    </location>
</feature>
<sequence>MSDLSQLGKIILVVGVALIVLGGVIYLAGRVPLLGRLPGDITIRRGPVTVYIPLATMLLLSLILTLILNIVFRR</sequence>
<name>D1C7P9_SPHTD</name>
<organism evidence="2 3">
    <name type="scientific">Sphaerobacter thermophilus (strain ATCC 49802 / DSM 20745 / KCCM 41009 / NCIMB 13125 / S 6022)</name>
    <dbReference type="NCBI Taxonomy" id="479434"/>
    <lineage>
        <taxon>Bacteria</taxon>
        <taxon>Pseudomonadati</taxon>
        <taxon>Thermomicrobiota</taxon>
        <taxon>Thermomicrobia</taxon>
        <taxon>Sphaerobacterales</taxon>
        <taxon>Sphaerobacterineae</taxon>
        <taxon>Sphaerobacteraceae</taxon>
        <taxon>Sphaerobacter</taxon>
    </lineage>
</organism>
<dbReference type="AlphaFoldDB" id="D1C7P9"/>
<dbReference type="HOGENOM" id="CLU_181383_1_1_0"/>
<accession>D1C7P9</accession>
<dbReference type="Pfam" id="PF11146">
    <property type="entry name" value="DUF2905"/>
    <property type="match status" value="1"/>
</dbReference>
<dbReference type="InParanoid" id="D1C7P9"/>
<dbReference type="KEGG" id="sti:Sthe_0443"/>
<keyword evidence="1" id="KW-0472">Membrane</keyword>
<dbReference type="eggNOG" id="ENOG5030SYV">
    <property type="taxonomic scope" value="Bacteria"/>
</dbReference>
<dbReference type="PANTHER" id="PTHR36443">
    <property type="entry name" value="BSR5223 PROTEIN"/>
    <property type="match status" value="1"/>
</dbReference>
<dbReference type="InterPro" id="IPR021320">
    <property type="entry name" value="DUF2905"/>
</dbReference>
<reference evidence="2 3" key="2">
    <citation type="journal article" date="2010" name="Stand. Genomic Sci.">
        <title>Complete genome sequence of Desulfohalobium retbaense type strain (HR(100)).</title>
        <authorList>
            <person name="Spring S."/>
            <person name="Nolan M."/>
            <person name="Lapidus A."/>
            <person name="Glavina Del Rio T."/>
            <person name="Copeland A."/>
            <person name="Tice H."/>
            <person name="Cheng J.F."/>
            <person name="Lucas S."/>
            <person name="Land M."/>
            <person name="Chen F."/>
            <person name="Bruce D."/>
            <person name="Goodwin L."/>
            <person name="Pitluck S."/>
            <person name="Ivanova N."/>
            <person name="Mavromatis K."/>
            <person name="Mikhailova N."/>
            <person name="Pati A."/>
            <person name="Chen A."/>
            <person name="Palaniappan K."/>
            <person name="Hauser L."/>
            <person name="Chang Y.J."/>
            <person name="Jeffries C.D."/>
            <person name="Munk C."/>
            <person name="Kiss H."/>
            <person name="Chain P."/>
            <person name="Han C."/>
            <person name="Brettin T."/>
            <person name="Detter J.C."/>
            <person name="Schuler E."/>
            <person name="Goker M."/>
            <person name="Rohde M."/>
            <person name="Bristow J."/>
            <person name="Eisen J.A."/>
            <person name="Markowitz V."/>
            <person name="Hugenholtz P."/>
            <person name="Kyrpides N.C."/>
            <person name="Klenk H.P."/>
        </authorList>
    </citation>
    <scope>NUCLEOTIDE SEQUENCE [LARGE SCALE GENOMIC DNA]</scope>
    <source>
        <strain evidence="3">ATCC 49802 / DSM 20745 / S 6022</strain>
    </source>
</reference>
<dbReference type="Proteomes" id="UP000002027">
    <property type="component" value="Chromosome 1"/>
</dbReference>
<dbReference type="FunCoup" id="D1C7P9">
    <property type="interactions" value="19"/>
</dbReference>
<dbReference type="EMBL" id="CP001823">
    <property type="protein sequence ID" value="ACZ37882.1"/>
    <property type="molecule type" value="Genomic_DNA"/>
</dbReference>
<gene>
    <name evidence="2" type="ordered locus">Sthe_0443</name>
</gene>
<feature type="transmembrane region" description="Helical" evidence="1">
    <location>
        <begin position="7"/>
        <end position="28"/>
    </location>
</feature>
<dbReference type="PANTHER" id="PTHR36443:SF1">
    <property type="entry name" value="BSR5223 PROTEIN"/>
    <property type="match status" value="1"/>
</dbReference>
<evidence type="ECO:0000313" key="2">
    <source>
        <dbReference type="EMBL" id="ACZ37882.1"/>
    </source>
</evidence>
<keyword evidence="1" id="KW-0812">Transmembrane</keyword>
<keyword evidence="3" id="KW-1185">Reference proteome</keyword>
<protein>
    <recommendedName>
        <fullName evidence="4">DUF2905 domain-containing protein</fullName>
    </recommendedName>
</protein>
<dbReference type="STRING" id="479434.Sthe_0443"/>
<evidence type="ECO:0008006" key="4">
    <source>
        <dbReference type="Google" id="ProtNLM"/>
    </source>
</evidence>
<evidence type="ECO:0000256" key="1">
    <source>
        <dbReference type="SAM" id="Phobius"/>
    </source>
</evidence>
<reference evidence="3" key="1">
    <citation type="submission" date="2009-11" db="EMBL/GenBank/DDBJ databases">
        <title>The complete chromosome 1 of Sphaerobacter thermophilus DSM 20745.</title>
        <authorList>
            <person name="Lucas S."/>
            <person name="Copeland A."/>
            <person name="Lapidus A."/>
            <person name="Glavina del Rio T."/>
            <person name="Dalin E."/>
            <person name="Tice H."/>
            <person name="Bruce D."/>
            <person name="Goodwin L."/>
            <person name="Pitluck S."/>
            <person name="Kyrpides N."/>
            <person name="Mavromatis K."/>
            <person name="Ivanova N."/>
            <person name="Mikhailova N."/>
            <person name="LaButti K.M."/>
            <person name="Clum A."/>
            <person name="Sun H.I."/>
            <person name="Brettin T."/>
            <person name="Detter J.C."/>
            <person name="Han C."/>
            <person name="Larimer F."/>
            <person name="Land M."/>
            <person name="Hauser L."/>
            <person name="Markowitz V."/>
            <person name="Cheng J.F."/>
            <person name="Hugenholtz P."/>
            <person name="Woyke T."/>
            <person name="Wu D."/>
            <person name="Steenblock K."/>
            <person name="Schneider S."/>
            <person name="Pukall R."/>
            <person name="Goeker M."/>
            <person name="Klenk H.P."/>
            <person name="Eisen J.A."/>
        </authorList>
    </citation>
    <scope>NUCLEOTIDE SEQUENCE [LARGE SCALE GENOMIC DNA]</scope>
    <source>
        <strain evidence="3">ATCC 49802 / DSM 20745 / S 6022</strain>
    </source>
</reference>
<dbReference type="RefSeq" id="WP_012870929.1">
    <property type="nucleotide sequence ID" value="NC_013523.1"/>
</dbReference>
<keyword evidence="1" id="KW-1133">Transmembrane helix</keyword>
<proteinExistence type="predicted"/>
<evidence type="ECO:0000313" key="3">
    <source>
        <dbReference type="Proteomes" id="UP000002027"/>
    </source>
</evidence>